<feature type="compositionally biased region" description="Basic and acidic residues" evidence="1">
    <location>
        <begin position="527"/>
        <end position="549"/>
    </location>
</feature>
<feature type="compositionally biased region" description="Acidic residues" evidence="1">
    <location>
        <begin position="185"/>
        <end position="205"/>
    </location>
</feature>
<evidence type="ECO:0000256" key="1">
    <source>
        <dbReference type="SAM" id="MobiDB-lite"/>
    </source>
</evidence>
<dbReference type="EMBL" id="BDIP01002721">
    <property type="protein sequence ID" value="GIQ86730.1"/>
    <property type="molecule type" value="Genomic_DNA"/>
</dbReference>
<feature type="compositionally biased region" description="Basic and acidic residues" evidence="1">
    <location>
        <begin position="46"/>
        <end position="56"/>
    </location>
</feature>
<name>A0A9K3GLL8_9EUKA</name>
<comment type="caution">
    <text evidence="2">The sequence shown here is derived from an EMBL/GenBank/DDBJ whole genome shotgun (WGS) entry which is preliminary data.</text>
</comment>
<evidence type="ECO:0000313" key="3">
    <source>
        <dbReference type="Proteomes" id="UP000265618"/>
    </source>
</evidence>
<feature type="compositionally biased region" description="Basic and acidic residues" evidence="1">
    <location>
        <begin position="557"/>
        <end position="566"/>
    </location>
</feature>
<protein>
    <submittedName>
        <fullName evidence="2">Uncharacterized protein</fullName>
    </submittedName>
</protein>
<sequence>PCISPHPSAIHALTSVAGVVRRCLATLWAHPEAELHHKLLKRHLATEAEREKERGTHSRMSSPKGKDSSGRRGSRAPERERVIETALWRRSKLQDWGYSITRLLRLLELTLNGVAPNDTYKYHVDEAEEEAERERERSKSRNDKSKGRKSRAGDAKPDKAPAAVPDAESVVIAVPVVRPAREPEPDLPSEGEAEGEAETPEETEAREEAVRLKEKARMRNVTPVALPLLRNMVSAVQLSMFPALSPCLGPALATSEDYARGRVPVATPPTLFETEAAFWDIKGAERESLAAQERERAAQAARATTSERDERDRVNGVLQKTARHACVRRQLCFFLDMALSRQTETAVTDLVSSLTEFDYDQDAYELERQRYLAAHGDDAAEADILEAGIEPPMEPETPFASEVTRQITLEESYGKEILRKTVAVLHPGELAALEAAALGEEPEEEEEEKQLGEWATETLMLANGISALGETALYPGGCLAGSLPPLSALVPPPPVPEVEDKEAEPERPKSRIAKGKKGKAAAEAEAEAEREREEAERLAKEEQERLEREREEEEEMSEHVPLEVLA</sequence>
<feature type="non-terminal residue" evidence="2">
    <location>
        <position position="566"/>
    </location>
</feature>
<feature type="region of interest" description="Disordered" evidence="1">
    <location>
        <begin position="46"/>
        <end position="79"/>
    </location>
</feature>
<feature type="non-terminal residue" evidence="2">
    <location>
        <position position="1"/>
    </location>
</feature>
<reference evidence="2 3" key="1">
    <citation type="journal article" date="2018" name="PLoS ONE">
        <title>The draft genome of Kipferlia bialata reveals reductive genome evolution in fornicate parasites.</title>
        <authorList>
            <person name="Tanifuji G."/>
            <person name="Takabayashi S."/>
            <person name="Kume K."/>
            <person name="Takagi M."/>
            <person name="Nakayama T."/>
            <person name="Kamikawa R."/>
            <person name="Inagaki Y."/>
            <person name="Hashimoto T."/>
        </authorList>
    </citation>
    <scope>NUCLEOTIDE SEQUENCE [LARGE SCALE GENOMIC DNA]</scope>
    <source>
        <strain evidence="2">NY0173</strain>
    </source>
</reference>
<feature type="compositionally biased region" description="Basic residues" evidence="1">
    <location>
        <begin position="510"/>
        <end position="519"/>
    </location>
</feature>
<keyword evidence="3" id="KW-1185">Reference proteome</keyword>
<feature type="compositionally biased region" description="Low complexity" evidence="1">
    <location>
        <begin position="160"/>
        <end position="178"/>
    </location>
</feature>
<dbReference type="Proteomes" id="UP000265618">
    <property type="component" value="Unassembled WGS sequence"/>
</dbReference>
<feature type="compositionally biased region" description="Basic and acidic residues" evidence="1">
    <location>
        <begin position="64"/>
        <end position="79"/>
    </location>
</feature>
<proteinExistence type="predicted"/>
<evidence type="ECO:0000313" key="2">
    <source>
        <dbReference type="EMBL" id="GIQ86730.1"/>
    </source>
</evidence>
<gene>
    <name evidence="2" type="ORF">KIPB_008636</name>
</gene>
<accession>A0A9K3GLL8</accession>
<feature type="compositionally biased region" description="Basic and acidic residues" evidence="1">
    <location>
        <begin position="132"/>
        <end position="159"/>
    </location>
</feature>
<dbReference type="AlphaFoldDB" id="A0A9K3GLL8"/>
<feature type="region of interest" description="Disordered" evidence="1">
    <location>
        <begin position="490"/>
        <end position="566"/>
    </location>
</feature>
<organism evidence="2 3">
    <name type="scientific">Kipferlia bialata</name>
    <dbReference type="NCBI Taxonomy" id="797122"/>
    <lineage>
        <taxon>Eukaryota</taxon>
        <taxon>Metamonada</taxon>
        <taxon>Carpediemonas-like organisms</taxon>
        <taxon>Kipferlia</taxon>
    </lineage>
</organism>
<feature type="region of interest" description="Disordered" evidence="1">
    <location>
        <begin position="126"/>
        <end position="209"/>
    </location>
</feature>